<dbReference type="Gene3D" id="4.10.410.60">
    <property type="match status" value="1"/>
</dbReference>
<comment type="caution">
    <text evidence="7">The sequence shown here is derived from an EMBL/GenBank/DDBJ whole genome shotgun (WGS) entry which is preliminary data.</text>
</comment>
<dbReference type="InterPro" id="IPR037229">
    <property type="entry name" value="Ribosomal_bL35_sf"/>
</dbReference>
<sequence>MPKIKTRKSLLKRLKITKTGKVLKKNVRLGHLNSKLSDAARRRKNTFRQQTNSGHLKLFKQLIPNSGIKLNPEK</sequence>
<proteinExistence type="inferred from homology"/>
<feature type="region of interest" description="Disordered" evidence="6">
    <location>
        <begin position="34"/>
        <end position="58"/>
    </location>
</feature>
<evidence type="ECO:0000256" key="4">
    <source>
        <dbReference type="HAMAP-Rule" id="MF_00514"/>
    </source>
</evidence>
<dbReference type="AlphaFoldDB" id="A0A955EBR4"/>
<dbReference type="InterPro" id="IPR001706">
    <property type="entry name" value="Ribosomal_bL35"/>
</dbReference>
<dbReference type="GO" id="GO:0006412">
    <property type="term" value="P:translation"/>
    <property type="evidence" value="ECO:0007669"/>
    <property type="project" value="UniProtKB-UniRule"/>
</dbReference>
<accession>A0A955EBR4</accession>
<evidence type="ECO:0000313" key="7">
    <source>
        <dbReference type="EMBL" id="MCA9308541.1"/>
    </source>
</evidence>
<dbReference type="GO" id="GO:0005840">
    <property type="term" value="C:ribosome"/>
    <property type="evidence" value="ECO:0007669"/>
    <property type="project" value="UniProtKB-KW"/>
</dbReference>
<evidence type="ECO:0000256" key="6">
    <source>
        <dbReference type="SAM" id="MobiDB-lite"/>
    </source>
</evidence>
<keyword evidence="2 4" id="KW-0689">Ribosomal protein</keyword>
<dbReference type="EMBL" id="JAGQNX010000104">
    <property type="protein sequence ID" value="MCA9308541.1"/>
    <property type="molecule type" value="Genomic_DNA"/>
</dbReference>
<evidence type="ECO:0000313" key="8">
    <source>
        <dbReference type="Proteomes" id="UP000740557"/>
    </source>
</evidence>
<dbReference type="GO" id="GO:1990904">
    <property type="term" value="C:ribonucleoprotein complex"/>
    <property type="evidence" value="ECO:0007669"/>
    <property type="project" value="UniProtKB-KW"/>
</dbReference>
<evidence type="ECO:0000256" key="3">
    <source>
        <dbReference type="ARBA" id="ARBA00023274"/>
    </source>
</evidence>
<dbReference type="GO" id="GO:0003735">
    <property type="term" value="F:structural constituent of ribosome"/>
    <property type="evidence" value="ECO:0007669"/>
    <property type="project" value="InterPro"/>
</dbReference>
<dbReference type="Proteomes" id="UP000740557">
    <property type="component" value="Unassembled WGS sequence"/>
</dbReference>
<evidence type="ECO:0000256" key="2">
    <source>
        <dbReference type="ARBA" id="ARBA00022980"/>
    </source>
</evidence>
<reference evidence="7" key="1">
    <citation type="submission" date="2020-04" db="EMBL/GenBank/DDBJ databases">
        <authorList>
            <person name="Zhang T."/>
        </authorList>
    </citation>
    <scope>NUCLEOTIDE SEQUENCE</scope>
    <source>
        <strain evidence="7">HKST-UBA79</strain>
    </source>
</reference>
<organism evidence="7 8">
    <name type="scientific">candidate division WWE3 bacterium</name>
    <dbReference type="NCBI Taxonomy" id="2053526"/>
    <lineage>
        <taxon>Bacteria</taxon>
        <taxon>Katanobacteria</taxon>
    </lineage>
</organism>
<reference evidence="7" key="2">
    <citation type="journal article" date="2021" name="Microbiome">
        <title>Successional dynamics and alternative stable states in a saline activated sludge microbial community over 9 years.</title>
        <authorList>
            <person name="Wang Y."/>
            <person name="Ye J."/>
            <person name="Ju F."/>
            <person name="Liu L."/>
            <person name="Boyd J.A."/>
            <person name="Deng Y."/>
            <person name="Parks D.H."/>
            <person name="Jiang X."/>
            <person name="Yin X."/>
            <person name="Woodcroft B.J."/>
            <person name="Tyson G.W."/>
            <person name="Hugenholtz P."/>
            <person name="Polz M.F."/>
            <person name="Zhang T."/>
        </authorList>
    </citation>
    <scope>NUCLEOTIDE SEQUENCE</scope>
    <source>
        <strain evidence="7">HKST-UBA79</strain>
    </source>
</reference>
<dbReference type="PRINTS" id="PR00064">
    <property type="entry name" value="RIBOSOMALL35"/>
</dbReference>
<dbReference type="HAMAP" id="MF_00514">
    <property type="entry name" value="Ribosomal_bL35"/>
    <property type="match status" value="1"/>
</dbReference>
<dbReference type="SUPFAM" id="SSF143034">
    <property type="entry name" value="L35p-like"/>
    <property type="match status" value="1"/>
</dbReference>
<dbReference type="InterPro" id="IPR021137">
    <property type="entry name" value="Ribosomal_bL35-like"/>
</dbReference>
<evidence type="ECO:0000256" key="5">
    <source>
        <dbReference type="RuleBase" id="RU000568"/>
    </source>
</evidence>
<dbReference type="Pfam" id="PF01632">
    <property type="entry name" value="Ribosomal_L35p"/>
    <property type="match status" value="1"/>
</dbReference>
<gene>
    <name evidence="4" type="primary">rpmI</name>
    <name evidence="7" type="ORF">KC980_03440</name>
</gene>
<comment type="similarity">
    <text evidence="1 4 5">Belongs to the bacterial ribosomal protein bL35 family.</text>
</comment>
<protein>
    <recommendedName>
        <fullName evidence="4">Large ribosomal subunit protein bL35</fullName>
    </recommendedName>
</protein>
<name>A0A955EBR4_UNCKA</name>
<evidence type="ECO:0000256" key="1">
    <source>
        <dbReference type="ARBA" id="ARBA00006598"/>
    </source>
</evidence>
<keyword evidence="3 4" id="KW-0687">Ribonucleoprotein</keyword>